<accession>A0A4Q0Y304</accession>
<evidence type="ECO:0000256" key="2">
    <source>
        <dbReference type="SAM" id="Coils"/>
    </source>
</evidence>
<evidence type="ECO:0000259" key="4">
    <source>
        <dbReference type="Pfam" id="PF25954"/>
    </source>
</evidence>
<dbReference type="OrthoDB" id="9806939at2"/>
<feature type="coiled-coil region" evidence="2">
    <location>
        <begin position="72"/>
        <end position="130"/>
    </location>
</feature>
<protein>
    <submittedName>
        <fullName evidence="6">Efflux transporter periplasmic adaptor subunit</fullName>
    </submittedName>
</protein>
<comment type="similarity">
    <text evidence="1">Belongs to the membrane fusion protein (MFP) (TC 8.A.1) family.</text>
</comment>
<dbReference type="NCBIfam" id="TIGR01730">
    <property type="entry name" value="RND_mfp"/>
    <property type="match status" value="1"/>
</dbReference>
<evidence type="ECO:0000256" key="3">
    <source>
        <dbReference type="SAM" id="SignalP"/>
    </source>
</evidence>
<dbReference type="RefSeq" id="WP_129080915.1">
    <property type="nucleotide sequence ID" value="NZ_CP041070.1"/>
</dbReference>
<dbReference type="STRING" id="877500.GCA_000935065_02615"/>
<comment type="caution">
    <text evidence="6">The sequence shown here is derived from an EMBL/GenBank/DDBJ whole genome shotgun (WGS) entry which is preliminary data.</text>
</comment>
<dbReference type="Proteomes" id="UP000290191">
    <property type="component" value="Unassembled WGS sequence"/>
</dbReference>
<proteinExistence type="inferred from homology"/>
<dbReference type="Pfam" id="PF25954">
    <property type="entry name" value="Beta-barrel_RND_2"/>
    <property type="match status" value="1"/>
</dbReference>
<evidence type="ECO:0000313" key="7">
    <source>
        <dbReference type="Proteomes" id="UP000290191"/>
    </source>
</evidence>
<feature type="signal peptide" evidence="3">
    <location>
        <begin position="1"/>
        <end position="20"/>
    </location>
</feature>
<dbReference type="Pfam" id="PF25973">
    <property type="entry name" value="BSH_CzcB"/>
    <property type="match status" value="1"/>
</dbReference>
<name>A0A4Q0Y304_9BACT</name>
<dbReference type="InterPro" id="IPR006143">
    <property type="entry name" value="RND_pump_MFP"/>
</dbReference>
<dbReference type="SUPFAM" id="SSF111369">
    <property type="entry name" value="HlyD-like secretion proteins"/>
    <property type="match status" value="1"/>
</dbReference>
<evidence type="ECO:0000313" key="6">
    <source>
        <dbReference type="EMBL" id="RXJ64487.1"/>
    </source>
</evidence>
<reference evidence="6 7" key="1">
    <citation type="submission" date="2017-10" db="EMBL/GenBank/DDBJ databases">
        <title>Genomics of the genus Arcobacter.</title>
        <authorList>
            <person name="Perez-Cataluna A."/>
            <person name="Figueras M.J."/>
        </authorList>
    </citation>
    <scope>NUCLEOTIDE SEQUENCE [LARGE SCALE GENOMIC DNA]</scope>
    <source>
        <strain evidence="6 7">DSM 24636</strain>
    </source>
</reference>
<dbReference type="Gene3D" id="2.40.30.170">
    <property type="match status" value="1"/>
</dbReference>
<gene>
    <name evidence="6" type="ORF">CRV06_00590</name>
</gene>
<keyword evidence="3" id="KW-0732">Signal</keyword>
<evidence type="ECO:0000256" key="1">
    <source>
        <dbReference type="ARBA" id="ARBA00009477"/>
    </source>
</evidence>
<dbReference type="GO" id="GO:0015562">
    <property type="term" value="F:efflux transmembrane transporter activity"/>
    <property type="evidence" value="ECO:0007669"/>
    <property type="project" value="TreeGrafter"/>
</dbReference>
<feature type="domain" description="CzcB-like barrel-sandwich hybrid" evidence="5">
    <location>
        <begin position="34"/>
        <end position="173"/>
    </location>
</feature>
<keyword evidence="2" id="KW-0175">Coiled coil</keyword>
<dbReference type="PANTHER" id="PTHR30469:SF15">
    <property type="entry name" value="HLYD FAMILY OF SECRETION PROTEINS"/>
    <property type="match status" value="1"/>
</dbReference>
<evidence type="ECO:0000259" key="5">
    <source>
        <dbReference type="Pfam" id="PF25973"/>
    </source>
</evidence>
<dbReference type="EMBL" id="PDKO01000001">
    <property type="protein sequence ID" value="RXJ64487.1"/>
    <property type="molecule type" value="Genomic_DNA"/>
</dbReference>
<feature type="domain" description="CusB-like beta-barrel" evidence="4">
    <location>
        <begin position="180"/>
        <end position="250"/>
    </location>
</feature>
<dbReference type="InterPro" id="IPR058647">
    <property type="entry name" value="BSH_CzcB-like"/>
</dbReference>
<dbReference type="AlphaFoldDB" id="A0A4Q0Y304"/>
<dbReference type="PANTHER" id="PTHR30469">
    <property type="entry name" value="MULTIDRUG RESISTANCE PROTEIN MDTA"/>
    <property type="match status" value="1"/>
</dbReference>
<sequence>MKKILISMVILFFSITNLNALELSGTVISDNEKIITSRYMGFIKKVYVNEGDFVKKGALLYEIDSTNIDSNKQQAQLNLQIQENNLNNVKTNYERYKRLYEKDLVPKYDLEQLELKLRNIKNMISIAKAKLKEVNYQYRYLKIRAPNDGLIIKKSIKSGEMAMPSAPAMILSDLESLKIKTDINESNLGKIKIGQDVDIIIESLNLRTKGKVASIIPNVQNMTHSFTVKISFDKKDKHIYPGMYSKIYLKLDKNE</sequence>
<dbReference type="Gene3D" id="2.40.50.100">
    <property type="match status" value="1"/>
</dbReference>
<dbReference type="Gene3D" id="1.10.287.470">
    <property type="entry name" value="Helix hairpin bin"/>
    <property type="match status" value="1"/>
</dbReference>
<feature type="chain" id="PRO_5020913950" evidence="3">
    <location>
        <begin position="21"/>
        <end position="255"/>
    </location>
</feature>
<dbReference type="InterPro" id="IPR058792">
    <property type="entry name" value="Beta-barrel_RND_2"/>
</dbReference>
<dbReference type="GO" id="GO:1990281">
    <property type="term" value="C:efflux pump complex"/>
    <property type="evidence" value="ECO:0007669"/>
    <property type="project" value="TreeGrafter"/>
</dbReference>
<keyword evidence="7" id="KW-1185">Reference proteome</keyword>
<organism evidence="6 7">
    <name type="scientific">Halarcobacter anaerophilus</name>
    <dbReference type="NCBI Taxonomy" id="877500"/>
    <lineage>
        <taxon>Bacteria</taxon>
        <taxon>Pseudomonadati</taxon>
        <taxon>Campylobacterota</taxon>
        <taxon>Epsilonproteobacteria</taxon>
        <taxon>Campylobacterales</taxon>
        <taxon>Arcobacteraceae</taxon>
        <taxon>Halarcobacter</taxon>
    </lineage>
</organism>